<dbReference type="Gene3D" id="3.40.1740.10">
    <property type="entry name" value="VC0467-like"/>
    <property type="match status" value="1"/>
</dbReference>
<dbReference type="Gene3D" id="3.40.30.10">
    <property type="entry name" value="Glutaredoxin"/>
    <property type="match status" value="1"/>
</dbReference>
<dbReference type="Pfam" id="PF02622">
    <property type="entry name" value="DUF179"/>
    <property type="match status" value="1"/>
</dbReference>
<keyword evidence="1" id="KW-0732">Signal</keyword>
<evidence type="ECO:0000313" key="3">
    <source>
        <dbReference type="Proteomes" id="UP001141806"/>
    </source>
</evidence>
<dbReference type="AlphaFoldDB" id="A0A9Q0QUW7"/>
<dbReference type="SUPFAM" id="SSF52833">
    <property type="entry name" value="Thioredoxin-like"/>
    <property type="match status" value="1"/>
</dbReference>
<dbReference type="SUPFAM" id="SSF143456">
    <property type="entry name" value="VC0467-like"/>
    <property type="match status" value="1"/>
</dbReference>
<comment type="caution">
    <text evidence="2">The sequence shown here is derived from an EMBL/GenBank/DDBJ whole genome shotgun (WGS) entry which is preliminary data.</text>
</comment>
<dbReference type="PANTHER" id="PTHR31984">
    <property type="entry name" value="TRANSPORTER, PUTATIVE (DUF179)-RELATED"/>
    <property type="match status" value="1"/>
</dbReference>
<protein>
    <recommendedName>
        <fullName evidence="4">Thioredoxin domain-containing protein</fullName>
    </recommendedName>
</protein>
<evidence type="ECO:0000256" key="1">
    <source>
        <dbReference type="SAM" id="SignalP"/>
    </source>
</evidence>
<keyword evidence="3" id="KW-1185">Reference proteome</keyword>
<reference evidence="2" key="1">
    <citation type="journal article" date="2023" name="Plant J.">
        <title>The genome of the king protea, Protea cynaroides.</title>
        <authorList>
            <person name="Chang J."/>
            <person name="Duong T.A."/>
            <person name="Schoeman C."/>
            <person name="Ma X."/>
            <person name="Roodt D."/>
            <person name="Barker N."/>
            <person name="Li Z."/>
            <person name="Van de Peer Y."/>
            <person name="Mizrachi E."/>
        </authorList>
    </citation>
    <scope>NUCLEOTIDE SEQUENCE</scope>
    <source>
        <tissue evidence="2">Young leaves</tissue>
    </source>
</reference>
<evidence type="ECO:0008006" key="4">
    <source>
        <dbReference type="Google" id="ProtNLM"/>
    </source>
</evidence>
<dbReference type="Proteomes" id="UP001141806">
    <property type="component" value="Unassembled WGS sequence"/>
</dbReference>
<dbReference type="PANTHER" id="PTHR31984:SF12">
    <property type="entry name" value="THIOREDOXIN DOMAIN-CONTAINING PROTEIN"/>
    <property type="match status" value="1"/>
</dbReference>
<dbReference type="EMBL" id="JAMYWD010000004">
    <property type="protein sequence ID" value="KAJ4972823.1"/>
    <property type="molecule type" value="Genomic_DNA"/>
</dbReference>
<feature type="chain" id="PRO_5040377079" description="Thioredoxin domain-containing protein" evidence="1">
    <location>
        <begin position="32"/>
        <end position="1127"/>
    </location>
</feature>
<organism evidence="2 3">
    <name type="scientific">Protea cynaroides</name>
    <dbReference type="NCBI Taxonomy" id="273540"/>
    <lineage>
        <taxon>Eukaryota</taxon>
        <taxon>Viridiplantae</taxon>
        <taxon>Streptophyta</taxon>
        <taxon>Embryophyta</taxon>
        <taxon>Tracheophyta</taxon>
        <taxon>Spermatophyta</taxon>
        <taxon>Magnoliopsida</taxon>
        <taxon>Proteales</taxon>
        <taxon>Proteaceae</taxon>
        <taxon>Protea</taxon>
    </lineage>
</organism>
<dbReference type="OrthoDB" id="1910803at2759"/>
<feature type="signal peptide" evidence="1">
    <location>
        <begin position="1"/>
        <end position="31"/>
    </location>
</feature>
<dbReference type="InterPro" id="IPR036249">
    <property type="entry name" value="Thioredoxin-like_sf"/>
</dbReference>
<evidence type="ECO:0000313" key="2">
    <source>
        <dbReference type="EMBL" id="KAJ4972823.1"/>
    </source>
</evidence>
<sequence>MTSYDRPCFRKWRLLALAFFVLLCSVDFVVALSNRNHSLEWQILTWRNYSSQIRLHPRIILFVTVPWSGEARSLMKELSNLSAYKKERVHLPKLMVIYRNTDKVLADILGATKETTVFCYHYSVSYKYQGRLRVHNILSSFDHLVSLQPEDLLLKTLNTAGDLKAFLGSTDKSVLLLEFCGWSAKLLAKGSNRNESSFHVQDATENGVILGTHLHGETSTTLPSKGKINEKGLRNEKLTCEVKNGPNGIPWLERFSLANDSAPPLDSEFMTSGAGISCTFDEFQQFESFFSKFTTTAREFFLPPERQRFGLVSDRALLSTLGVSGSDSYSWLVMLYYAGCPSCTETLKRGEDLSRVLQMHHSPAIELEGEGHDLEPALPMDKPSVILFVDRSSESLDIRQKSLDALITFREIALQNELFHQRAGQHSLNFRAYSSIPSKGVSRSLSNPIGNERGEFSTATQMVKFKDKMAVMIINEDGKVALNNIAAGEQFQSVNDILGHLLQPKKEAKLSILAKELGFQLLSDDFEVKQVDLLPTQTETAQSVEVEVPSEIPKEEIVESAIYPGKYDLPDTASTTAVQREELAGVTFVRPSPYQKEMGGYVEEGSQFISVKLDRALMTGENSIPKVMSLEEESSVQIGQQVGQKIEHQKFRGCFFFSDGGYQLLRALSGGSEIPSMLILDPISQKHYIFPEEVFSYSSLVNFLDGFSNGSLNSYKHSETIIKSPREPIHPPFLNLDFHEVDSIPRVTALTFSELVQGYNQLDSQNVGHAWMKDVLVLFSNSWCGFCQRAELVIREVYRALKGYVNVLQNGPRNGESRHIHITGKSKDAILNELPQIFLMDCTLNDCNSLLESMGQKELYPTLVLFPAGKKNAIFYKGDMVVTNVIKFVADHGSNSFISEVIMWNGAEKRVVSSYLSKNESPIPVDENDPFVKRNYHEITFNDMTPAEILENNQVGSYTSEDPYKASPHVLVGSVLTATDMLLSAPPFDKSVVLIVKADRSTGFQGLIINKHISWDTLQELNDGLELLKKAPLSFGGPVLAEGMPLVSLSRVVTKPGYPEVLPSVYFLDQLATIKAVEGLNSGNQTVEDYWFFFGCSGWAWNQLFYEIAEGAWHVNNEHGQLDWPQR</sequence>
<gene>
    <name evidence="2" type="ORF">NE237_005997</name>
</gene>
<dbReference type="InterPro" id="IPR003774">
    <property type="entry name" value="AlgH-like"/>
</dbReference>
<accession>A0A9Q0QUW7</accession>
<proteinExistence type="predicted"/>
<name>A0A9Q0QUW7_9MAGN</name>